<comment type="caution">
    <text evidence="1">The sequence shown here is derived from an EMBL/GenBank/DDBJ whole genome shotgun (WGS) entry which is preliminary data.</text>
</comment>
<proteinExistence type="predicted"/>
<dbReference type="Proteomes" id="UP001233999">
    <property type="component" value="Unassembled WGS sequence"/>
</dbReference>
<organism evidence="1 2">
    <name type="scientific">Diploptera punctata</name>
    <name type="common">Pacific beetle cockroach</name>
    <dbReference type="NCBI Taxonomy" id="6984"/>
    <lineage>
        <taxon>Eukaryota</taxon>
        <taxon>Metazoa</taxon>
        <taxon>Ecdysozoa</taxon>
        <taxon>Arthropoda</taxon>
        <taxon>Hexapoda</taxon>
        <taxon>Insecta</taxon>
        <taxon>Pterygota</taxon>
        <taxon>Neoptera</taxon>
        <taxon>Polyneoptera</taxon>
        <taxon>Dictyoptera</taxon>
        <taxon>Blattodea</taxon>
        <taxon>Blaberoidea</taxon>
        <taxon>Blaberidae</taxon>
        <taxon>Diplopterinae</taxon>
        <taxon>Diploptera</taxon>
    </lineage>
</organism>
<reference evidence="1" key="2">
    <citation type="submission" date="2023-05" db="EMBL/GenBank/DDBJ databases">
        <authorList>
            <person name="Fouks B."/>
        </authorList>
    </citation>
    <scope>NUCLEOTIDE SEQUENCE</scope>
    <source>
        <strain evidence="1">Stay&amp;Tobe</strain>
        <tissue evidence="1">Testes</tissue>
    </source>
</reference>
<evidence type="ECO:0000313" key="1">
    <source>
        <dbReference type="EMBL" id="KAJ9578063.1"/>
    </source>
</evidence>
<keyword evidence="2" id="KW-1185">Reference proteome</keyword>
<gene>
    <name evidence="1" type="ORF">L9F63_025076</name>
</gene>
<feature type="non-terminal residue" evidence="1">
    <location>
        <position position="70"/>
    </location>
</feature>
<reference evidence="1" key="1">
    <citation type="journal article" date="2023" name="IScience">
        <title>Live-bearing cockroach genome reveals convergent evolutionary mechanisms linked to viviparity in insects and beyond.</title>
        <authorList>
            <person name="Fouks B."/>
            <person name="Harrison M.C."/>
            <person name="Mikhailova A.A."/>
            <person name="Marchal E."/>
            <person name="English S."/>
            <person name="Carruthers M."/>
            <person name="Jennings E.C."/>
            <person name="Chiamaka E.L."/>
            <person name="Frigard R.A."/>
            <person name="Pippel M."/>
            <person name="Attardo G.M."/>
            <person name="Benoit J.B."/>
            <person name="Bornberg-Bauer E."/>
            <person name="Tobe S.S."/>
        </authorList>
    </citation>
    <scope>NUCLEOTIDE SEQUENCE</scope>
    <source>
        <strain evidence="1">Stay&amp;Tobe</strain>
    </source>
</reference>
<protein>
    <submittedName>
        <fullName evidence="1">Uncharacterized protein</fullName>
    </submittedName>
</protein>
<dbReference type="AlphaFoldDB" id="A0AAD7ZDP9"/>
<name>A0AAD7ZDP9_DIPPU</name>
<evidence type="ECO:0000313" key="2">
    <source>
        <dbReference type="Proteomes" id="UP001233999"/>
    </source>
</evidence>
<dbReference type="EMBL" id="JASPKZ010009043">
    <property type="protein sequence ID" value="KAJ9578063.1"/>
    <property type="molecule type" value="Genomic_DNA"/>
</dbReference>
<accession>A0AAD7ZDP9</accession>
<sequence>DPSIFKLLLQALQNNEDRPIHPLYLEKLDAQIQMSFYQKGPMLQRELRGSTTTIVNIHCERRVAPRRSMR</sequence>
<feature type="non-terminal residue" evidence="1">
    <location>
        <position position="1"/>
    </location>
</feature>